<dbReference type="SUPFAM" id="SSF53300">
    <property type="entry name" value="vWA-like"/>
    <property type="match status" value="1"/>
</dbReference>
<dbReference type="Pfam" id="PF02816">
    <property type="entry name" value="Alpha_kinase"/>
    <property type="match status" value="1"/>
</dbReference>
<dbReference type="SMART" id="SM00811">
    <property type="entry name" value="Alpha_kinase"/>
    <property type="match status" value="1"/>
</dbReference>
<dbReference type="PROSITE" id="PS51158">
    <property type="entry name" value="ALPHA_KINASE"/>
    <property type="match status" value="1"/>
</dbReference>
<dbReference type="Gene3D" id="3.20.200.10">
    <property type="entry name" value="MHCK/EF2 kinase"/>
    <property type="match status" value="1"/>
</dbReference>
<keyword evidence="3" id="KW-0418">Kinase</keyword>
<proteinExistence type="predicted"/>
<dbReference type="EMBL" id="HBFB01028105">
    <property type="protein sequence ID" value="CAD8691542.1"/>
    <property type="molecule type" value="Transcribed_RNA"/>
</dbReference>
<accession>A0A7S0WY69</accession>
<dbReference type="Gene3D" id="3.30.200.20">
    <property type="entry name" value="Phosphorylase Kinase, domain 1"/>
    <property type="match status" value="1"/>
</dbReference>
<keyword evidence="2" id="KW-0808">Transferase</keyword>
<evidence type="ECO:0000313" key="6">
    <source>
        <dbReference type="EMBL" id="CAD8691542.1"/>
    </source>
</evidence>
<dbReference type="InterPro" id="IPR052969">
    <property type="entry name" value="Thr-specific_kinase-like"/>
</dbReference>
<evidence type="ECO:0000256" key="4">
    <source>
        <dbReference type="SAM" id="MobiDB-lite"/>
    </source>
</evidence>
<keyword evidence="1" id="KW-0723">Serine/threonine-protein kinase</keyword>
<gene>
    <name evidence="6" type="ORF">CLEI1391_LOCUS15725</name>
</gene>
<evidence type="ECO:0000256" key="3">
    <source>
        <dbReference type="ARBA" id="ARBA00022777"/>
    </source>
</evidence>
<evidence type="ECO:0000259" key="5">
    <source>
        <dbReference type="PROSITE" id="PS51158"/>
    </source>
</evidence>
<dbReference type="Gene3D" id="3.40.50.410">
    <property type="entry name" value="von Willebrand factor, type A domain"/>
    <property type="match status" value="1"/>
</dbReference>
<dbReference type="AlphaFoldDB" id="A0A7S0WY69"/>
<evidence type="ECO:0000256" key="2">
    <source>
        <dbReference type="ARBA" id="ARBA00022679"/>
    </source>
</evidence>
<dbReference type="GO" id="GO:0004674">
    <property type="term" value="F:protein serine/threonine kinase activity"/>
    <property type="evidence" value="ECO:0007669"/>
    <property type="project" value="UniProtKB-KW"/>
</dbReference>
<dbReference type="InterPro" id="IPR036465">
    <property type="entry name" value="vWFA_dom_sf"/>
</dbReference>
<protein>
    <recommendedName>
        <fullName evidence="5">Alpha-type protein kinase domain-containing protein</fullName>
    </recommendedName>
</protein>
<dbReference type="InterPro" id="IPR004166">
    <property type="entry name" value="a-kinase_dom"/>
</dbReference>
<sequence>MDRLKMDSLIGRMNKLNMDSAASGSLLSKVAGLLAEQEAKVHEKRFVIRPALATDLCFILDATVSMSPNRDAIVKHLEFCVHMLTHMRKHSSVRVAVVAYRDFKITPRYSVLPFTSLGLDGGGTESVRKWLRELKFHTDVSQDFPEDVHGGLEQAGADSLGWSAPSTRVILHIADAPGHGKRLKDSTVPNVVKGYNADDAGYADYDADGSQLRKLLLHLRENIKVNQYGFWHVPTKKAGDYYYMTRAMVERFREAAGDPAWVEDFDWDDERFPLQLIETVGDSVRSSISFAGDFKPRGHTIVKEVPDWSTVEAVRVQVTKHNHIPSITKLLQMIDADKHLGTYEVDAGLVKVAPHPFACGKARLVYYGRYYPEGSSECQEVVLKEFIAEGQANKAVHYKAQMETHTVASYLADQFNAHAQEKGLQIAKVKFVECTMVCITTKRRQRFMLMEQLCSGEHAKFNNNCGSVNAFDPQPHLQAFSHWSYEVSDRKLMVVDVQGFKEIDSRGDMTILLSDPAMHCVSQNHFNPASGRMNLRNGFDLFLHSHLSPEINDALQQKLKIRLHGPVCEALLPSCAAFRSKQDAAARDQSTGRGRPNTPFRGFGRRAPSNARGNSRMRGGGNRSPSPQRAGSRRIRSPSPGLGRMICRLDSASTNSTVDRRAEETKRGIKIHDQCRTLLRTKGIPCPNNLFAAIKLCADEGLITAQQRAEWHAVRVGGNAAKHQWD</sequence>
<dbReference type="PANTHER" id="PTHR47763:SF4">
    <property type="entry name" value="ALPHA-PROTEIN KINASE VWKA"/>
    <property type="match status" value="1"/>
</dbReference>
<dbReference type="GO" id="GO:0005524">
    <property type="term" value="F:ATP binding"/>
    <property type="evidence" value="ECO:0007669"/>
    <property type="project" value="InterPro"/>
</dbReference>
<dbReference type="InterPro" id="IPR011009">
    <property type="entry name" value="Kinase-like_dom_sf"/>
</dbReference>
<feature type="domain" description="Alpha-type protein kinase" evidence="5">
    <location>
        <begin position="335"/>
        <end position="564"/>
    </location>
</feature>
<feature type="region of interest" description="Disordered" evidence="4">
    <location>
        <begin position="583"/>
        <end position="645"/>
    </location>
</feature>
<evidence type="ECO:0000256" key="1">
    <source>
        <dbReference type="ARBA" id="ARBA00022527"/>
    </source>
</evidence>
<name>A0A7S0WY69_9CHLO</name>
<reference evidence="6" key="1">
    <citation type="submission" date="2021-01" db="EMBL/GenBank/DDBJ databases">
        <authorList>
            <person name="Corre E."/>
            <person name="Pelletier E."/>
            <person name="Niang G."/>
            <person name="Scheremetjew M."/>
            <person name="Finn R."/>
            <person name="Kale V."/>
            <person name="Holt S."/>
            <person name="Cochrane G."/>
            <person name="Meng A."/>
            <person name="Brown T."/>
            <person name="Cohen L."/>
        </authorList>
    </citation>
    <scope>NUCLEOTIDE SEQUENCE</scope>
    <source>
        <strain evidence="6">SAG 11-49</strain>
    </source>
</reference>
<dbReference type="PANTHER" id="PTHR47763">
    <property type="entry name" value="ALPHA-PROTEIN KINASE VWKA"/>
    <property type="match status" value="1"/>
</dbReference>
<organism evidence="6">
    <name type="scientific">Chlamydomonas leiostraca</name>
    <dbReference type="NCBI Taxonomy" id="1034604"/>
    <lineage>
        <taxon>Eukaryota</taxon>
        <taxon>Viridiplantae</taxon>
        <taxon>Chlorophyta</taxon>
        <taxon>core chlorophytes</taxon>
        <taxon>Chlorophyceae</taxon>
        <taxon>CS clade</taxon>
        <taxon>Chlamydomonadales</taxon>
        <taxon>Chlamydomonadaceae</taxon>
        <taxon>Chlamydomonas</taxon>
    </lineage>
</organism>
<dbReference type="SUPFAM" id="SSF56112">
    <property type="entry name" value="Protein kinase-like (PK-like)"/>
    <property type="match status" value="1"/>
</dbReference>